<gene>
    <name evidence="2" type="ORF">BDV28DRAFT_145288</name>
</gene>
<dbReference type="PANTHER" id="PTHR35340">
    <property type="entry name" value="PQQ ENZYME REPEAT PROTEIN-RELATED"/>
    <property type="match status" value="1"/>
</dbReference>
<evidence type="ECO:0000313" key="2">
    <source>
        <dbReference type="EMBL" id="KAE8356255.1"/>
    </source>
</evidence>
<dbReference type="Pfam" id="PF14269">
    <property type="entry name" value="Arylsulfotran_2"/>
    <property type="match status" value="1"/>
</dbReference>
<accession>A0A5N6ZFJ4</accession>
<feature type="chain" id="PRO_5024793131" evidence="1">
    <location>
        <begin position="31"/>
        <end position="507"/>
    </location>
</feature>
<dbReference type="InterPro" id="IPR039535">
    <property type="entry name" value="ASST-like"/>
</dbReference>
<dbReference type="OrthoDB" id="5427350at2759"/>
<reference evidence="3" key="1">
    <citation type="submission" date="2019-04" db="EMBL/GenBank/DDBJ databases">
        <title>Friends and foes A comparative genomics studyof 23 Aspergillus species from section Flavi.</title>
        <authorList>
            <consortium name="DOE Joint Genome Institute"/>
            <person name="Kjaerbolling I."/>
            <person name="Vesth T."/>
            <person name="Frisvad J.C."/>
            <person name="Nybo J.L."/>
            <person name="Theobald S."/>
            <person name="Kildgaard S."/>
            <person name="Isbrandt T."/>
            <person name="Kuo A."/>
            <person name="Sato A."/>
            <person name="Lyhne E.K."/>
            <person name="Kogle M.E."/>
            <person name="Wiebenga A."/>
            <person name="Kun R.S."/>
            <person name="Lubbers R.J."/>
            <person name="Makela M.R."/>
            <person name="Barry K."/>
            <person name="Chovatia M."/>
            <person name="Clum A."/>
            <person name="Daum C."/>
            <person name="Haridas S."/>
            <person name="He G."/>
            <person name="LaButti K."/>
            <person name="Lipzen A."/>
            <person name="Mondo S."/>
            <person name="Riley R."/>
            <person name="Salamov A."/>
            <person name="Simmons B.A."/>
            <person name="Magnuson J.K."/>
            <person name="Henrissat B."/>
            <person name="Mortensen U.H."/>
            <person name="Larsen T.O."/>
            <person name="Devries R.P."/>
            <person name="Grigoriev I.V."/>
            <person name="Machida M."/>
            <person name="Baker S.E."/>
            <person name="Andersen M.R."/>
        </authorList>
    </citation>
    <scope>NUCLEOTIDE SEQUENCE [LARGE SCALE GENOMIC DNA]</scope>
    <source>
        <strain evidence="3">CBS 553.77</strain>
    </source>
</reference>
<proteinExistence type="predicted"/>
<dbReference type="Proteomes" id="UP000327118">
    <property type="component" value="Unassembled WGS sequence"/>
</dbReference>
<dbReference type="EMBL" id="ML739040">
    <property type="protein sequence ID" value="KAE8356255.1"/>
    <property type="molecule type" value="Genomic_DNA"/>
</dbReference>
<protein>
    <submittedName>
        <fullName evidence="2">ASST-domain-containing protein</fullName>
    </submittedName>
</protein>
<dbReference type="AlphaFoldDB" id="A0A5N6ZFJ4"/>
<keyword evidence="3" id="KW-1185">Reference proteome</keyword>
<name>A0A5N6ZFJ4_9EURO</name>
<sequence>MAAGRNGSPGDVKAILLIINLFTITSVVQGVEWMSFQSRPDIRAPIMDISLKNDTLITPGYIFLAPYETELPGPYIYDNDGNLVWSGADGSISELFHDLQVCPYNGTDHLCYFQGKQIGGYARGRHIILNKDYAPATTVQTGNGLTLSDMHEFNMVNTTTVLIAVYQPRRYALGAYNISKDKGWAMDGVFQEIDIPSGKVLFEWKSLDHVPVSESYTPLGLNPVVGDGLSNATAWDYFHLNSVDKNADGDYLVSARHTSCIYKISGKDGSVKWRLGGMNASIKQLDYNFSSQHDARFQKENDTVTVISLFDNASNIYRNTSSTSSGIIVSIDHRTNTSRLLKRYQAPGAGILSTSQGNLQILPNKHRFLGWGSNPSISEHTEDGTAIFFATLNNPKTMNYRAFRFNWTGQPSDKPALRTYAASPGSATTLWVSWNGATTVDHWNLYGTNSSSDVFTLLSRADNQGFQSTYTSPNYHPRTYAEAISRNGTSLGNSSVVNASAVRVKIQ</sequence>
<keyword evidence="1" id="KW-0732">Signal</keyword>
<dbReference type="PANTHER" id="PTHR35340:SF9">
    <property type="entry name" value="ASST-DOMAIN-CONTAINING PROTEIN"/>
    <property type="match status" value="1"/>
</dbReference>
<dbReference type="InterPro" id="IPR053143">
    <property type="entry name" value="Arylsulfate_ST"/>
</dbReference>
<organism evidence="2 3">
    <name type="scientific">Aspergillus coremiiformis</name>
    <dbReference type="NCBI Taxonomy" id="138285"/>
    <lineage>
        <taxon>Eukaryota</taxon>
        <taxon>Fungi</taxon>
        <taxon>Dikarya</taxon>
        <taxon>Ascomycota</taxon>
        <taxon>Pezizomycotina</taxon>
        <taxon>Eurotiomycetes</taxon>
        <taxon>Eurotiomycetidae</taxon>
        <taxon>Eurotiales</taxon>
        <taxon>Aspergillaceae</taxon>
        <taxon>Aspergillus</taxon>
        <taxon>Aspergillus subgen. Circumdati</taxon>
    </lineage>
</organism>
<evidence type="ECO:0000313" key="3">
    <source>
        <dbReference type="Proteomes" id="UP000327118"/>
    </source>
</evidence>
<feature type="signal peptide" evidence="1">
    <location>
        <begin position="1"/>
        <end position="30"/>
    </location>
</feature>
<evidence type="ECO:0000256" key="1">
    <source>
        <dbReference type="SAM" id="SignalP"/>
    </source>
</evidence>